<evidence type="ECO:0000256" key="1">
    <source>
        <dbReference type="ARBA" id="ARBA00009943"/>
    </source>
</evidence>
<dbReference type="PANTHER" id="PTHR36174:SF1">
    <property type="entry name" value="LIPID II:GLYCINE GLYCYLTRANSFERASE"/>
    <property type="match status" value="1"/>
</dbReference>
<protein>
    <recommendedName>
        <fullName evidence="9">BioF2-like acetyltransferase domain-containing protein</fullName>
    </recommendedName>
</protein>
<dbReference type="Proteomes" id="UP000176751">
    <property type="component" value="Unassembled WGS sequence"/>
</dbReference>
<gene>
    <name evidence="7" type="ORF">A2196_02880</name>
</gene>
<reference evidence="7 8" key="1">
    <citation type="journal article" date="2016" name="Nat. Commun.">
        <title>Thousands of microbial genomes shed light on interconnected biogeochemical processes in an aquifer system.</title>
        <authorList>
            <person name="Anantharaman K."/>
            <person name="Brown C.T."/>
            <person name="Hug L.A."/>
            <person name="Sharon I."/>
            <person name="Castelle C.J."/>
            <person name="Probst A.J."/>
            <person name="Thomas B.C."/>
            <person name="Singh A."/>
            <person name="Wilkins M.J."/>
            <person name="Karaoz U."/>
            <person name="Brodie E.L."/>
            <person name="Williams K.H."/>
            <person name="Hubbard S.S."/>
            <person name="Banfield J.F."/>
        </authorList>
    </citation>
    <scope>NUCLEOTIDE SEQUENCE [LARGE SCALE GENOMIC DNA]</scope>
</reference>
<dbReference type="PROSITE" id="PS51191">
    <property type="entry name" value="FEMABX"/>
    <property type="match status" value="1"/>
</dbReference>
<dbReference type="Pfam" id="PF02388">
    <property type="entry name" value="FemAB"/>
    <property type="match status" value="2"/>
</dbReference>
<keyword evidence="6" id="KW-0961">Cell wall biogenesis/degradation</keyword>
<dbReference type="InterPro" id="IPR016181">
    <property type="entry name" value="Acyl_CoA_acyltransferase"/>
</dbReference>
<evidence type="ECO:0000256" key="6">
    <source>
        <dbReference type="ARBA" id="ARBA00023316"/>
    </source>
</evidence>
<dbReference type="GO" id="GO:0071555">
    <property type="term" value="P:cell wall organization"/>
    <property type="evidence" value="ECO:0007669"/>
    <property type="project" value="UniProtKB-KW"/>
</dbReference>
<organism evidence="7 8">
    <name type="scientific">Candidatus Curtissbacteria bacterium RIFOXYA1_FULL_41_14</name>
    <dbReference type="NCBI Taxonomy" id="1797737"/>
    <lineage>
        <taxon>Bacteria</taxon>
        <taxon>Candidatus Curtissiibacteriota</taxon>
    </lineage>
</organism>
<dbReference type="InterPro" id="IPR003447">
    <property type="entry name" value="FEMABX"/>
</dbReference>
<keyword evidence="5" id="KW-0012">Acyltransferase</keyword>
<dbReference type="SUPFAM" id="SSF55729">
    <property type="entry name" value="Acyl-CoA N-acyltransferases (Nat)"/>
    <property type="match status" value="2"/>
</dbReference>
<dbReference type="STRING" id="1797737.A2196_02880"/>
<dbReference type="Gene3D" id="3.40.630.30">
    <property type="match status" value="2"/>
</dbReference>
<accession>A0A1F5HCQ4</accession>
<dbReference type="AlphaFoldDB" id="A0A1F5HCQ4"/>
<evidence type="ECO:0000256" key="4">
    <source>
        <dbReference type="ARBA" id="ARBA00022984"/>
    </source>
</evidence>
<dbReference type="GO" id="GO:0009252">
    <property type="term" value="P:peptidoglycan biosynthetic process"/>
    <property type="evidence" value="ECO:0007669"/>
    <property type="project" value="UniProtKB-KW"/>
</dbReference>
<evidence type="ECO:0000256" key="3">
    <source>
        <dbReference type="ARBA" id="ARBA00022960"/>
    </source>
</evidence>
<dbReference type="GO" id="GO:0008360">
    <property type="term" value="P:regulation of cell shape"/>
    <property type="evidence" value="ECO:0007669"/>
    <property type="project" value="UniProtKB-KW"/>
</dbReference>
<dbReference type="EMBL" id="MFCA01000025">
    <property type="protein sequence ID" value="OGE01805.1"/>
    <property type="molecule type" value="Genomic_DNA"/>
</dbReference>
<comment type="caution">
    <text evidence="7">The sequence shown here is derived from an EMBL/GenBank/DDBJ whole genome shotgun (WGS) entry which is preliminary data.</text>
</comment>
<sequence length="336" mass="39119">MIVREVREEEKTAYNKAVSHVIQSWEWGEFRRKMGLDLVRLGHFESNNLSCAYQLTFHPVPFFKYSIGYLPKGPMPDEKMVEALKTLGQKKNVAFIKIEPNVISDKSKVISDKFRNLGLVQSKKSLFTKYNFLIDLTKTEEQLLAAMHPKTRYNIGIAQKKGVEVYESTKEEDFEIYLKLYFETTKRQKYFGHTSSYHKLVWQTLAPVKMARLLIAKYQGEPLVAWMLLNFASTLYYPYGGSSKEYKDVMASNLIAWEAIRLGKKMGLKVFDMWGALAPDAKESNPWYGFHRFKAGYGPAHVEYVGTYDLILKPALYNTLNIADKLRWIYLRTRHR</sequence>
<evidence type="ECO:0008006" key="9">
    <source>
        <dbReference type="Google" id="ProtNLM"/>
    </source>
</evidence>
<dbReference type="GO" id="GO:0016755">
    <property type="term" value="F:aminoacyltransferase activity"/>
    <property type="evidence" value="ECO:0007669"/>
    <property type="project" value="InterPro"/>
</dbReference>
<keyword evidence="4" id="KW-0573">Peptidoglycan synthesis</keyword>
<comment type="similarity">
    <text evidence="1">Belongs to the FemABX family.</text>
</comment>
<keyword evidence="2" id="KW-0808">Transferase</keyword>
<evidence type="ECO:0000256" key="5">
    <source>
        <dbReference type="ARBA" id="ARBA00023315"/>
    </source>
</evidence>
<keyword evidence="3" id="KW-0133">Cell shape</keyword>
<dbReference type="InterPro" id="IPR050644">
    <property type="entry name" value="PG_Glycine_Bridge_Synth"/>
</dbReference>
<evidence type="ECO:0000313" key="7">
    <source>
        <dbReference type="EMBL" id="OGE01805.1"/>
    </source>
</evidence>
<dbReference type="PANTHER" id="PTHR36174">
    <property type="entry name" value="LIPID II:GLYCINE GLYCYLTRANSFERASE"/>
    <property type="match status" value="1"/>
</dbReference>
<evidence type="ECO:0000313" key="8">
    <source>
        <dbReference type="Proteomes" id="UP000176751"/>
    </source>
</evidence>
<proteinExistence type="inferred from homology"/>
<name>A0A1F5HCQ4_9BACT</name>
<evidence type="ECO:0000256" key="2">
    <source>
        <dbReference type="ARBA" id="ARBA00022679"/>
    </source>
</evidence>